<name>A0ABS5U900_9BACT</name>
<accession>A0ABS5U900</accession>
<dbReference type="InterPro" id="IPR014162">
    <property type="entry name" value="CpoB_C"/>
</dbReference>
<dbReference type="Pfam" id="PF13174">
    <property type="entry name" value="TPR_6"/>
    <property type="match status" value="1"/>
</dbReference>
<dbReference type="RefSeq" id="WP_214298728.1">
    <property type="nucleotide sequence ID" value="NZ_JAHDYS010000008.1"/>
</dbReference>
<feature type="coiled-coil region" evidence="1">
    <location>
        <begin position="51"/>
        <end position="99"/>
    </location>
</feature>
<proteinExistence type="inferred from homology"/>
<reference evidence="2 3" key="1">
    <citation type="submission" date="2021-05" db="EMBL/GenBank/DDBJ databases">
        <title>The draft genome of Geobacter chapellei DSM 13688.</title>
        <authorList>
            <person name="Xu Z."/>
            <person name="Masuda Y."/>
            <person name="Itoh H."/>
            <person name="Senoo K."/>
        </authorList>
    </citation>
    <scope>NUCLEOTIDE SEQUENCE [LARGE SCALE GENOMIC DNA]</scope>
    <source>
        <strain evidence="2 3">DSM 13688</strain>
    </source>
</reference>
<evidence type="ECO:0000256" key="1">
    <source>
        <dbReference type="SAM" id="Coils"/>
    </source>
</evidence>
<dbReference type="Proteomes" id="UP000784128">
    <property type="component" value="Unassembled WGS sequence"/>
</dbReference>
<dbReference type="SUPFAM" id="SSF48452">
    <property type="entry name" value="TPR-like"/>
    <property type="match status" value="1"/>
</dbReference>
<gene>
    <name evidence="2" type="primary">ybgF</name>
    <name evidence="2" type="ORF">KJB30_10145</name>
</gene>
<evidence type="ECO:0000313" key="2">
    <source>
        <dbReference type="EMBL" id="MBT1072145.1"/>
    </source>
</evidence>
<keyword evidence="3" id="KW-1185">Reference proteome</keyword>
<dbReference type="InterPro" id="IPR019734">
    <property type="entry name" value="TPR_rpt"/>
</dbReference>
<organism evidence="2 3">
    <name type="scientific">Pelotalea chapellei</name>
    <dbReference type="NCBI Taxonomy" id="44671"/>
    <lineage>
        <taxon>Bacteria</taxon>
        <taxon>Pseudomonadati</taxon>
        <taxon>Thermodesulfobacteriota</taxon>
        <taxon>Desulfuromonadia</taxon>
        <taxon>Geobacterales</taxon>
        <taxon>Geobacteraceae</taxon>
        <taxon>Pelotalea</taxon>
    </lineage>
</organism>
<dbReference type="HAMAP" id="MF_02066">
    <property type="entry name" value="CpoB"/>
    <property type="match status" value="1"/>
</dbReference>
<dbReference type="SMART" id="SM00028">
    <property type="entry name" value="TPR"/>
    <property type="match status" value="3"/>
</dbReference>
<dbReference type="EMBL" id="JAHDYS010000008">
    <property type="protein sequence ID" value="MBT1072145.1"/>
    <property type="molecule type" value="Genomic_DNA"/>
</dbReference>
<evidence type="ECO:0000313" key="3">
    <source>
        <dbReference type="Proteomes" id="UP000784128"/>
    </source>
</evidence>
<keyword evidence="1" id="KW-0175">Coiled coil</keyword>
<dbReference type="Pfam" id="PF13432">
    <property type="entry name" value="TPR_16"/>
    <property type="match status" value="1"/>
</dbReference>
<protein>
    <submittedName>
        <fullName evidence="2">Tol-pal system protein YbgF</fullName>
    </submittedName>
</protein>
<dbReference type="PROSITE" id="PS51257">
    <property type="entry name" value="PROKAR_LIPOPROTEIN"/>
    <property type="match status" value="1"/>
</dbReference>
<comment type="caution">
    <text evidence="2">The sequence shown here is derived from an EMBL/GenBank/DDBJ whole genome shotgun (WGS) entry which is preliminary data.</text>
</comment>
<dbReference type="NCBIfam" id="TIGR02795">
    <property type="entry name" value="tol_pal_ybgF"/>
    <property type="match status" value="1"/>
</dbReference>
<dbReference type="InterPro" id="IPR034706">
    <property type="entry name" value="CpoB"/>
</dbReference>
<dbReference type="Gene3D" id="1.25.40.10">
    <property type="entry name" value="Tetratricopeptide repeat domain"/>
    <property type="match status" value="1"/>
</dbReference>
<dbReference type="InterPro" id="IPR011990">
    <property type="entry name" value="TPR-like_helical_dom_sf"/>
</dbReference>
<sequence length="241" mass="26691">MSSGTNRIACLISFFVLAGCASNDLMIKRQSEAEAKLEHLIQTDRTTGQQLNELTSRILTLEDQLKASTAQNKQIQTSLQELRTSQDEYKARLVLLSQRTNSPKIEVVNTQSTEKNGDNSPPADYLKAFGLYSSNNFSAAIKAFEAFLAASPDSEYAANALYWIGECHYSQSDLPQARIIFQKTADKYPKSSKAPDAMLKLGFTLSAMNERDKAKALFENLIKTYPGSHAAAKARERLTAH</sequence>